<reference evidence="3 4" key="2">
    <citation type="submission" date="2024-05" db="EMBL/GenBank/DDBJ databases">
        <authorList>
            <person name="Zheng X."/>
        </authorList>
    </citation>
    <scope>NUCLEOTIDE SEQUENCE [LARGE SCALE GENOMIC DNA]</scope>
    <source>
        <strain evidence="3 4">C4-10</strain>
    </source>
</reference>
<gene>
    <name evidence="3" type="ORF">ABDD91_28405</name>
</gene>
<organism evidence="3 4">
    <name type="scientific">Priestia aryabhattai</name>
    <name type="common">Bacillus aryabhattai</name>
    <dbReference type="NCBI Taxonomy" id="412384"/>
    <lineage>
        <taxon>Bacteria</taxon>
        <taxon>Bacillati</taxon>
        <taxon>Bacillota</taxon>
        <taxon>Bacilli</taxon>
        <taxon>Bacillales</taxon>
        <taxon>Bacillaceae</taxon>
        <taxon>Priestia</taxon>
    </lineage>
</organism>
<evidence type="ECO:0000313" key="3">
    <source>
        <dbReference type="EMBL" id="MEN3156749.1"/>
    </source>
</evidence>
<reference evidence="3 4" key="1">
    <citation type="submission" date="2024-05" db="EMBL/GenBank/DDBJ databases">
        <title>The mechanism of isolation and screening of efficient mineral weathering bacteria priestia aryabhattai c4-10 with weathered biotite.</title>
        <authorList>
            <person name="Yang S."/>
        </authorList>
    </citation>
    <scope>NUCLEOTIDE SEQUENCE [LARGE SCALE GENOMIC DNA]</scope>
    <source>
        <strain evidence="3 4">C4-10</strain>
    </source>
</reference>
<dbReference type="Proteomes" id="UP001418804">
    <property type="component" value="Unassembled WGS sequence"/>
</dbReference>
<comment type="caution">
    <text evidence="3">The sequence shown here is derived from an EMBL/GenBank/DDBJ whole genome shotgun (WGS) entry which is preliminary data.</text>
</comment>
<dbReference type="Gene3D" id="1.10.1660.10">
    <property type="match status" value="1"/>
</dbReference>
<dbReference type="InterPro" id="IPR009061">
    <property type="entry name" value="DNA-bd_dom_put_sf"/>
</dbReference>
<evidence type="ECO:0000256" key="1">
    <source>
        <dbReference type="SAM" id="Coils"/>
    </source>
</evidence>
<dbReference type="EMBL" id="JBDIVD010000010">
    <property type="protein sequence ID" value="MEN3156749.1"/>
    <property type="molecule type" value="Genomic_DNA"/>
</dbReference>
<dbReference type="SUPFAM" id="SSF46955">
    <property type="entry name" value="Putative DNA-binding domain"/>
    <property type="match status" value="1"/>
</dbReference>
<feature type="coiled-coil region" evidence="1">
    <location>
        <begin position="97"/>
        <end position="135"/>
    </location>
</feature>
<accession>A0ABD5L128</accession>
<protein>
    <submittedName>
        <fullName evidence="3">MerR family transcriptional regulator</fullName>
    </submittedName>
</protein>
<evidence type="ECO:0000313" key="4">
    <source>
        <dbReference type="Proteomes" id="UP001418804"/>
    </source>
</evidence>
<proteinExistence type="predicted"/>
<feature type="domain" description="HTH merR-type" evidence="2">
    <location>
        <begin position="6"/>
        <end position="72"/>
    </location>
</feature>
<dbReference type="Pfam" id="PF13411">
    <property type="entry name" value="MerR_1"/>
    <property type="match status" value="1"/>
</dbReference>
<dbReference type="InterPro" id="IPR000551">
    <property type="entry name" value="MerR-type_HTH_dom"/>
</dbReference>
<dbReference type="AlphaFoldDB" id="A0ABD5L128"/>
<name>A0ABD5L128_PRIAR</name>
<keyword evidence="1" id="KW-0175">Coiled coil</keyword>
<dbReference type="RefSeq" id="WP_345936523.1">
    <property type="nucleotide sequence ID" value="NZ_JBDIVD010000010.1"/>
</dbReference>
<sequence length="186" mass="22064">MKKWLTINELAEKTGVPHQTIRRYISNHSHHLVMRKEHKSYFISEESIDTVSRIRELYAEGKNIKEVDTILANMGIPMNITVEDDEKQVSINMGEALVQLQKDMDEQKKFNEKLLETIQAQNENLNKQQEYMSKQQEFISHTLEKRDQKLIEVLKESMETRKQIAASEEKEEKEIKKGFWQKLFKL</sequence>
<evidence type="ECO:0000259" key="2">
    <source>
        <dbReference type="Pfam" id="PF13411"/>
    </source>
</evidence>